<reference evidence="13" key="1">
    <citation type="journal article" date="2020" name="J. Eukaryot. Microbiol.">
        <title>De novo Sequencing, Assembly and Annotation of the Transcriptome for the Free-Living Testate Amoeba Arcella intermedia.</title>
        <authorList>
            <person name="Ribeiro G.M."/>
            <person name="Porfirio-Sousa A.L."/>
            <person name="Maurer-Alcala X.X."/>
            <person name="Katz L.A."/>
            <person name="Lahr D.J.G."/>
        </authorList>
    </citation>
    <scope>NUCLEOTIDE SEQUENCE</scope>
</reference>
<keyword evidence="4" id="KW-0479">Metal-binding</keyword>
<dbReference type="EMBL" id="GIBP01003580">
    <property type="protein sequence ID" value="NDV32549.1"/>
    <property type="molecule type" value="Transcribed_RNA"/>
</dbReference>
<feature type="domain" description="D-serine dehydratase-like" evidence="12">
    <location>
        <begin position="264"/>
        <end position="373"/>
    </location>
</feature>
<evidence type="ECO:0000256" key="4">
    <source>
        <dbReference type="ARBA" id="ARBA00022723"/>
    </source>
</evidence>
<keyword evidence="6" id="KW-0663">Pyridoxal phosphate</keyword>
<dbReference type="GO" id="GO:0046872">
    <property type="term" value="F:metal ion binding"/>
    <property type="evidence" value="ECO:0007669"/>
    <property type="project" value="UniProtKB-KW"/>
</dbReference>
<dbReference type="Gene3D" id="2.40.37.20">
    <property type="entry name" value="D-serine dehydratase-like domain"/>
    <property type="match status" value="1"/>
</dbReference>
<dbReference type="AlphaFoldDB" id="A0A6B2L6F0"/>
<dbReference type="PANTHER" id="PTHR28004:SF2">
    <property type="entry name" value="D-SERINE DEHYDRATASE"/>
    <property type="match status" value="1"/>
</dbReference>
<dbReference type="InterPro" id="IPR026956">
    <property type="entry name" value="D-ser_dehydrat-like_dom"/>
</dbReference>
<dbReference type="InterPro" id="IPR051466">
    <property type="entry name" value="D-amino_acid_metab_enzyme"/>
</dbReference>
<evidence type="ECO:0000259" key="12">
    <source>
        <dbReference type="SMART" id="SM01119"/>
    </source>
</evidence>
<evidence type="ECO:0000256" key="5">
    <source>
        <dbReference type="ARBA" id="ARBA00022833"/>
    </source>
</evidence>
<comment type="similarity">
    <text evidence="3">Belongs to the DSD1 family.</text>
</comment>
<evidence type="ECO:0000256" key="9">
    <source>
        <dbReference type="ARBA" id="ARBA00066349"/>
    </source>
</evidence>
<dbReference type="SUPFAM" id="SSF51419">
    <property type="entry name" value="PLP-binding barrel"/>
    <property type="match status" value="1"/>
</dbReference>
<evidence type="ECO:0000256" key="8">
    <source>
        <dbReference type="ARBA" id="ARBA00051198"/>
    </source>
</evidence>
<dbReference type="GO" id="GO:0008721">
    <property type="term" value="F:D-serine ammonia-lyase activity"/>
    <property type="evidence" value="ECO:0007669"/>
    <property type="project" value="UniProtKB-EC"/>
</dbReference>
<organism evidence="13">
    <name type="scientific">Arcella intermedia</name>
    <dbReference type="NCBI Taxonomy" id="1963864"/>
    <lineage>
        <taxon>Eukaryota</taxon>
        <taxon>Amoebozoa</taxon>
        <taxon>Tubulinea</taxon>
        <taxon>Elardia</taxon>
        <taxon>Arcellinida</taxon>
        <taxon>Sphaerothecina</taxon>
        <taxon>Arcellidae</taxon>
        <taxon>Arcella</taxon>
    </lineage>
</organism>
<evidence type="ECO:0000256" key="7">
    <source>
        <dbReference type="ARBA" id="ARBA00023239"/>
    </source>
</evidence>
<evidence type="ECO:0000256" key="2">
    <source>
        <dbReference type="ARBA" id="ARBA00001947"/>
    </source>
</evidence>
<keyword evidence="5" id="KW-0862">Zinc</keyword>
<dbReference type="InterPro" id="IPR029066">
    <property type="entry name" value="PLP-binding_barrel"/>
</dbReference>
<protein>
    <recommendedName>
        <fullName evidence="10">D-serine dehydratase</fullName>
        <ecNumber evidence="9">4.3.1.18</ecNumber>
    </recommendedName>
    <alternativeName>
        <fullName evidence="11">D-serine deaminase</fullName>
    </alternativeName>
</protein>
<dbReference type="GO" id="GO:0036088">
    <property type="term" value="P:D-serine catabolic process"/>
    <property type="evidence" value="ECO:0007669"/>
    <property type="project" value="TreeGrafter"/>
</dbReference>
<dbReference type="EC" id="4.3.1.18" evidence="9"/>
<evidence type="ECO:0000313" key="13">
    <source>
        <dbReference type="EMBL" id="NDV32549.1"/>
    </source>
</evidence>
<comment type="catalytic activity">
    <reaction evidence="8">
        <text>D-serine = pyruvate + NH4(+)</text>
        <dbReference type="Rhea" id="RHEA:13977"/>
        <dbReference type="ChEBI" id="CHEBI:15361"/>
        <dbReference type="ChEBI" id="CHEBI:28938"/>
        <dbReference type="ChEBI" id="CHEBI:35247"/>
        <dbReference type="EC" id="4.3.1.18"/>
    </reaction>
    <physiologicalReaction direction="left-to-right" evidence="8">
        <dbReference type="Rhea" id="RHEA:13978"/>
    </physiologicalReaction>
</comment>
<evidence type="ECO:0000256" key="6">
    <source>
        <dbReference type="ARBA" id="ARBA00022898"/>
    </source>
</evidence>
<sequence>MPTPACLIDWVKYQKNCDSLLTRIKKNGICLRAMTKTHKTIEGTLYQLYGSQGIQNLDLKQLQDTNKIVISTMTEAEFFASHGFTDILYPYPPSVDKLKRAYELTKAGKRMSFSVDNLDVLENLEKFAAEKDVQFRVYIDMDPCEHRTGIEPNNPLGLELAKRISQSKHLILHGIYVHAGNSYHSTKSEEIKKVAQLERDLVVGFKEKLKEHGYDVPVVAVGSTPTATQMADNMQGVNEFHPGNYTCFDAHQAAIGTCSLDDCAATVLTRVVSTHQVPYPRMVIDAGGFALSKDLGPTHIVNQEHPYDKRQFGVVVGHPELWITSVSQEVGIIVASPNHQLDVTKFPVGTLLRIIPNHSCYSSYCYEKLYIVKDDTVIDQWKTCPRH</sequence>
<evidence type="ECO:0000256" key="3">
    <source>
        <dbReference type="ARBA" id="ARBA00005323"/>
    </source>
</evidence>
<dbReference type="Pfam" id="PF14031">
    <property type="entry name" value="D-ser_dehydrat"/>
    <property type="match status" value="1"/>
</dbReference>
<keyword evidence="7" id="KW-0456">Lyase</keyword>
<evidence type="ECO:0000256" key="10">
    <source>
        <dbReference type="ARBA" id="ARBA00069616"/>
    </source>
</evidence>
<proteinExistence type="inferred from homology"/>
<comment type="cofactor">
    <cofactor evidence="1">
        <name>pyridoxal 5'-phosphate</name>
        <dbReference type="ChEBI" id="CHEBI:597326"/>
    </cofactor>
</comment>
<dbReference type="InterPro" id="IPR001608">
    <property type="entry name" value="Ala_racemase_N"/>
</dbReference>
<dbReference type="FunFam" id="3.20.20.10:FF:000016">
    <property type="entry name" value="D-serine dehydratase"/>
    <property type="match status" value="1"/>
</dbReference>
<comment type="cofactor">
    <cofactor evidence="2">
        <name>Zn(2+)</name>
        <dbReference type="ChEBI" id="CHEBI:29105"/>
    </cofactor>
</comment>
<dbReference type="SMART" id="SM01119">
    <property type="entry name" value="D-ser_dehydrat"/>
    <property type="match status" value="1"/>
</dbReference>
<accession>A0A6B2L6F0</accession>
<dbReference type="InterPro" id="IPR042208">
    <property type="entry name" value="D-ser_dehydrat-like_sf"/>
</dbReference>
<dbReference type="Gene3D" id="3.20.20.10">
    <property type="entry name" value="Alanine racemase"/>
    <property type="match status" value="1"/>
</dbReference>
<evidence type="ECO:0000256" key="11">
    <source>
        <dbReference type="ARBA" id="ARBA00075219"/>
    </source>
</evidence>
<dbReference type="Pfam" id="PF01168">
    <property type="entry name" value="Ala_racemase_N"/>
    <property type="match status" value="1"/>
</dbReference>
<evidence type="ECO:0000256" key="1">
    <source>
        <dbReference type="ARBA" id="ARBA00001933"/>
    </source>
</evidence>
<name>A0A6B2L6F0_9EUKA</name>
<dbReference type="PANTHER" id="PTHR28004">
    <property type="entry name" value="ZGC:162816-RELATED"/>
    <property type="match status" value="1"/>
</dbReference>